<dbReference type="SUPFAM" id="SSF53383">
    <property type="entry name" value="PLP-dependent transferases"/>
    <property type="match status" value="1"/>
</dbReference>
<comment type="caution">
    <text evidence="12">The sequence shown here is derived from an EMBL/GenBank/DDBJ whole genome shotgun (WGS) entry which is preliminary data.</text>
</comment>
<evidence type="ECO:0000256" key="6">
    <source>
        <dbReference type="ARBA" id="ARBA00025708"/>
    </source>
</evidence>
<evidence type="ECO:0000256" key="4">
    <source>
        <dbReference type="ARBA" id="ARBA00022679"/>
    </source>
</evidence>
<evidence type="ECO:0000256" key="8">
    <source>
        <dbReference type="ARBA" id="ARBA00026106"/>
    </source>
</evidence>
<dbReference type="InterPro" id="IPR015424">
    <property type="entry name" value="PyrdxlP-dep_Trfase"/>
</dbReference>
<evidence type="ECO:0000256" key="5">
    <source>
        <dbReference type="ARBA" id="ARBA00022898"/>
    </source>
</evidence>
<feature type="region of interest" description="Disordered" evidence="10">
    <location>
        <begin position="51"/>
        <end position="87"/>
    </location>
</feature>
<dbReference type="Proteomes" id="UP001153269">
    <property type="component" value="Unassembled WGS sequence"/>
</dbReference>
<evidence type="ECO:0000256" key="3">
    <source>
        <dbReference type="ARBA" id="ARBA00022576"/>
    </source>
</evidence>
<feature type="domain" description="Aminotransferase class I/classII large" evidence="11">
    <location>
        <begin position="86"/>
        <end position="355"/>
    </location>
</feature>
<keyword evidence="4" id="KW-0808">Transferase</keyword>
<gene>
    <name evidence="12" type="ORF">PLEPLA_LOCUS45457</name>
</gene>
<dbReference type="InterPro" id="IPR015422">
    <property type="entry name" value="PyrdxlP-dep_Trfase_small"/>
</dbReference>
<accession>A0A9N7Z6T7</accession>
<evidence type="ECO:0000256" key="10">
    <source>
        <dbReference type="SAM" id="MobiDB-lite"/>
    </source>
</evidence>
<comment type="subunit">
    <text evidence="2">Homodimer.</text>
</comment>
<dbReference type="PANTHER" id="PTHR11751:SF469">
    <property type="entry name" value="ALANINE TRANSAMINASE"/>
    <property type="match status" value="1"/>
</dbReference>
<dbReference type="Pfam" id="PF00155">
    <property type="entry name" value="Aminotran_1_2"/>
    <property type="match status" value="1"/>
</dbReference>
<proteinExistence type="inferred from homology"/>
<dbReference type="AlphaFoldDB" id="A0A9N7Z6T7"/>
<dbReference type="EC" id="2.6.1.2" evidence="8"/>
<dbReference type="InterPro" id="IPR045088">
    <property type="entry name" value="ALAT1/2-like"/>
</dbReference>
<evidence type="ECO:0000256" key="2">
    <source>
        <dbReference type="ARBA" id="ARBA00011738"/>
    </source>
</evidence>
<dbReference type="Gene3D" id="3.90.1150.10">
    <property type="entry name" value="Aspartate Aminotransferase, domain 1"/>
    <property type="match status" value="1"/>
</dbReference>
<dbReference type="InterPro" id="IPR004839">
    <property type="entry name" value="Aminotransferase_I/II_large"/>
</dbReference>
<dbReference type="Gene3D" id="1.10.287.1970">
    <property type="match status" value="1"/>
</dbReference>
<dbReference type="PANTHER" id="PTHR11751">
    <property type="entry name" value="ALANINE AMINOTRANSFERASE"/>
    <property type="match status" value="1"/>
</dbReference>
<evidence type="ECO:0000256" key="7">
    <source>
        <dbReference type="ARBA" id="ARBA00025785"/>
    </source>
</evidence>
<dbReference type="EMBL" id="CADEAL010004351">
    <property type="protein sequence ID" value="CAB1457633.1"/>
    <property type="molecule type" value="Genomic_DNA"/>
</dbReference>
<comment type="pathway">
    <text evidence="6">Amino-acid degradation; L-alanine degradation via transaminase pathway; pyruvate from L-alanine: step 1/1.</text>
</comment>
<comment type="cofactor">
    <cofactor evidence="1">
        <name>pyridoxal 5'-phosphate</name>
        <dbReference type="ChEBI" id="CHEBI:597326"/>
    </cofactor>
</comment>
<dbReference type="CDD" id="cd00609">
    <property type="entry name" value="AAT_like"/>
    <property type="match status" value="1"/>
</dbReference>
<evidence type="ECO:0000259" key="11">
    <source>
        <dbReference type="Pfam" id="PF00155"/>
    </source>
</evidence>
<evidence type="ECO:0000256" key="1">
    <source>
        <dbReference type="ARBA" id="ARBA00001933"/>
    </source>
</evidence>
<keyword evidence="5" id="KW-0663">Pyridoxal phosphate</keyword>
<keyword evidence="3" id="KW-0032">Aminotransferase</keyword>
<organism evidence="12 13">
    <name type="scientific">Pleuronectes platessa</name>
    <name type="common">European plaice</name>
    <dbReference type="NCBI Taxonomy" id="8262"/>
    <lineage>
        <taxon>Eukaryota</taxon>
        <taxon>Metazoa</taxon>
        <taxon>Chordata</taxon>
        <taxon>Craniata</taxon>
        <taxon>Vertebrata</taxon>
        <taxon>Euteleostomi</taxon>
        <taxon>Actinopterygii</taxon>
        <taxon>Neopterygii</taxon>
        <taxon>Teleostei</taxon>
        <taxon>Neoteleostei</taxon>
        <taxon>Acanthomorphata</taxon>
        <taxon>Carangaria</taxon>
        <taxon>Pleuronectiformes</taxon>
        <taxon>Pleuronectoidei</taxon>
        <taxon>Pleuronectidae</taxon>
        <taxon>Pleuronectes</taxon>
    </lineage>
</organism>
<sequence length="385" mass="41725">MKSISFVRQVLAACLCPHLLKDTSLPLDVRLRARSLLDSCDGGSVGAYTPSAGLLGSDRASPSSSPDETPELRPTAETSTSQLAPRSGAGLELSELHRALEASRGHCNPRAIYVSNPGVPTGHVQDRKSIEEVIRFAAAEGLVLLVDEVYQDTVFGSEFISYKRVLFQMDPVYSESVELVSFHSLSSGRMGEGGLRAGFMEAVNMDPEVMHYAHVLLCFDISAPVTGQLALDLMVDPPKPGDASYDTYTQEILSARATLSQNAQRAWKILNGLSGISCQPAMGGAYLYPSVRLPAGILEQAEMLGLEPDVLYCQRLLQEEGVLVGAGLHPGGDTHHLRLCVLVPPDSLEEALTRLSSFHLRLVGRFSPCVKEKDEHVNLREKICQ</sequence>
<dbReference type="Gene3D" id="3.40.640.10">
    <property type="entry name" value="Type I PLP-dependent aspartate aminotransferase-like (Major domain)"/>
    <property type="match status" value="1"/>
</dbReference>
<keyword evidence="13" id="KW-1185">Reference proteome</keyword>
<reference evidence="12" key="1">
    <citation type="submission" date="2020-03" db="EMBL/GenBank/DDBJ databases">
        <authorList>
            <person name="Weist P."/>
        </authorList>
    </citation>
    <scope>NUCLEOTIDE SEQUENCE</scope>
</reference>
<comment type="catalytic activity">
    <reaction evidence="9">
        <text>L-alanine + 2-oxoglutarate = pyruvate + L-glutamate</text>
        <dbReference type="Rhea" id="RHEA:19453"/>
        <dbReference type="ChEBI" id="CHEBI:15361"/>
        <dbReference type="ChEBI" id="CHEBI:16810"/>
        <dbReference type="ChEBI" id="CHEBI:29985"/>
        <dbReference type="ChEBI" id="CHEBI:57972"/>
        <dbReference type="EC" id="2.6.1.2"/>
    </reaction>
</comment>
<evidence type="ECO:0000313" key="12">
    <source>
        <dbReference type="EMBL" id="CAB1457633.1"/>
    </source>
</evidence>
<protein>
    <recommendedName>
        <fullName evidence="8">alanine transaminase</fullName>
        <ecNumber evidence="8">2.6.1.2</ecNumber>
    </recommendedName>
</protein>
<dbReference type="GO" id="GO:0030170">
    <property type="term" value="F:pyridoxal phosphate binding"/>
    <property type="evidence" value="ECO:0007669"/>
    <property type="project" value="InterPro"/>
</dbReference>
<dbReference type="InterPro" id="IPR015421">
    <property type="entry name" value="PyrdxlP-dep_Trfase_major"/>
</dbReference>
<evidence type="ECO:0000256" key="9">
    <source>
        <dbReference type="ARBA" id="ARBA00047412"/>
    </source>
</evidence>
<evidence type="ECO:0000313" key="13">
    <source>
        <dbReference type="Proteomes" id="UP001153269"/>
    </source>
</evidence>
<comment type="similarity">
    <text evidence="7">Belongs to the class-I pyridoxal-phosphate-dependent aminotransferase family. Alanine aminotransferase subfamily.</text>
</comment>
<name>A0A9N7Z6T7_PLEPL</name>
<dbReference type="GO" id="GO:0004021">
    <property type="term" value="F:L-alanine:2-oxoglutarate aminotransferase activity"/>
    <property type="evidence" value="ECO:0007669"/>
    <property type="project" value="UniProtKB-EC"/>
</dbReference>